<dbReference type="Gene3D" id="2.40.30.200">
    <property type="match status" value="1"/>
</dbReference>
<dbReference type="EMBL" id="QGHS01000051">
    <property type="protein sequence ID" value="PWT47033.1"/>
    <property type="molecule type" value="Genomic_DNA"/>
</dbReference>
<reference evidence="2 3" key="1">
    <citation type="journal article" date="2018" name="Front. Microbiol.">
        <title>Comparative Genomics of the Herbivore Gut Symbiont Lactobacillus reuteri Reveals Genetic Diversity and Lifestyle Adaptation.</title>
        <authorList>
            <person name="Zhao J."/>
        </authorList>
    </citation>
    <scope>NUCLEOTIDE SEQUENCE [LARGE SCALE GENOMIC DNA]</scope>
    <source>
        <strain evidence="2 3">LR12</strain>
    </source>
</reference>
<name>A0A317GGA5_LIMRT</name>
<accession>A0A317GGA5</accession>
<evidence type="ECO:0000313" key="2">
    <source>
        <dbReference type="EMBL" id="PWT47033.1"/>
    </source>
</evidence>
<dbReference type="AlphaFoldDB" id="A0A317GGA5"/>
<gene>
    <name evidence="2" type="ORF">DKZ23_05175</name>
</gene>
<sequence length="310" mass="34934">MIQVFSKRIDKPVQYGFVDLGEAPLPNEVDYPTVEFSTSPDGVNWTSAYDVKNMEKVHCYSSPNVPVAKKTNQTKKIGFQDGERIVSTSFDSRELKFKLVYKGVSQTDAMLAFEAAQRFLVSREAYWITFADWLGRMYYGTAVMGDPEFSVNDWTCEVTFTDLMGLSRSIGTSLSPVDDEWGVNNNIPNNGEYPPYTFKENKFSVYNLSDIYIDPERQGHELKVIAKGTAGDHFKIKNLTTGDYIERPKGFNNGTWVLNGVNATLNNEGDFLNIGGTHGGIITLNNGKNDFQIENFSGEISFDFPFWRLS</sequence>
<comment type="caution">
    <text evidence="2">The sequence shown here is derived from an EMBL/GenBank/DDBJ whole genome shotgun (WGS) entry which is preliminary data.</text>
</comment>
<dbReference type="RefSeq" id="WP_134907388.1">
    <property type="nucleotide sequence ID" value="NZ_JAJAOX010000339.1"/>
</dbReference>
<proteinExistence type="predicted"/>
<dbReference type="InterPro" id="IPR008841">
    <property type="entry name" value="Siphovirus-type_tail_N"/>
</dbReference>
<evidence type="ECO:0000259" key="1">
    <source>
        <dbReference type="Pfam" id="PF05709"/>
    </source>
</evidence>
<dbReference type="Pfam" id="PF05709">
    <property type="entry name" value="Sipho_tail"/>
    <property type="match status" value="1"/>
</dbReference>
<protein>
    <submittedName>
        <fullName evidence="2">Phage tail protein</fullName>
    </submittedName>
</protein>
<dbReference type="Proteomes" id="UP000245866">
    <property type="component" value="Unassembled WGS sequence"/>
</dbReference>
<feature type="domain" description="Siphovirus-type tail component RIFT-related" evidence="1">
    <location>
        <begin position="65"/>
        <end position="146"/>
    </location>
</feature>
<organism evidence="2 3">
    <name type="scientific">Limosilactobacillus reuteri</name>
    <name type="common">Lactobacillus reuteri</name>
    <dbReference type="NCBI Taxonomy" id="1598"/>
    <lineage>
        <taxon>Bacteria</taxon>
        <taxon>Bacillati</taxon>
        <taxon>Bacillota</taxon>
        <taxon>Bacilli</taxon>
        <taxon>Lactobacillales</taxon>
        <taxon>Lactobacillaceae</taxon>
        <taxon>Limosilactobacillus</taxon>
    </lineage>
</organism>
<evidence type="ECO:0000313" key="3">
    <source>
        <dbReference type="Proteomes" id="UP000245866"/>
    </source>
</evidence>